<dbReference type="EMBL" id="QVQA01000051">
    <property type="protein sequence ID" value="KAF5098190.1"/>
    <property type="molecule type" value="Genomic_DNA"/>
</dbReference>
<dbReference type="Proteomes" id="UP000744676">
    <property type="component" value="Unassembled WGS sequence"/>
</dbReference>
<name>A0ACB6V581_9ASCO</name>
<evidence type="ECO:0000313" key="2">
    <source>
        <dbReference type="Proteomes" id="UP000744676"/>
    </source>
</evidence>
<accession>A0ACB6V581</accession>
<proteinExistence type="predicted"/>
<reference evidence="1 2" key="1">
    <citation type="journal article" date="2020" name="Front. Microbiol.">
        <title>Phenotypic and Genetic Characterization of the Cheese Ripening Yeast Geotrichum candidum.</title>
        <authorList>
            <person name="Perkins V."/>
            <person name="Vignola S."/>
            <person name="Lessard M.H."/>
            <person name="Plante P.L."/>
            <person name="Corbeil J."/>
            <person name="Dugat-Bony E."/>
            <person name="Frenette M."/>
            <person name="Labrie S."/>
        </authorList>
    </citation>
    <scope>NUCLEOTIDE SEQUENCE [LARGE SCALE GENOMIC DNA]</scope>
    <source>
        <strain evidence="1 2">LMA-1147</strain>
    </source>
</reference>
<gene>
    <name evidence="1" type="ORF">D0Z00_002138</name>
</gene>
<protein>
    <submittedName>
        <fullName evidence="1">Uncharacterized protein</fullName>
    </submittedName>
</protein>
<evidence type="ECO:0000313" key="1">
    <source>
        <dbReference type="EMBL" id="KAF5098190.1"/>
    </source>
</evidence>
<comment type="caution">
    <text evidence="1">The sequence shown here is derived from an EMBL/GenBank/DDBJ whole genome shotgun (WGS) entry which is preliminary data.</text>
</comment>
<keyword evidence="2" id="KW-1185">Reference proteome</keyword>
<sequence length="544" mass="60004">MVDSFFTNPNKRKRSSKARAGRSGVAPAKTRKATPAAARDDDITSESELENENPGADEELEEEEDSESEYEGETEADKRRRLAKQYLANLKAEVDNEEGTVEAEGFDAADLDREILSRRLREDVAEDQGKVYRFIAEKVGAHIDLERETKNNKLWSLSQLRNGYAITDVAAHYPYAYTVTKDIYLTKWDISVSPPKPVKFVKGDYRVSDDDMPTYIGHRSEILCVAVSPDGRFVVTGGRDRRLVVWSTSTLAGIKVLETRDKKGVVNALAFRRGTNELYAACADLKVRTYNIDHQSAVETLYGHQDSVADVSALAQERCVTVGSRDRTAMLWKISEESRLTFRGGESEKNRKALAGNTSAVFEGSIDVCAMIDDAHFVTGSDNGKLALWSTQKKKPVYVVDQAHGAEEPMAAAAASAETDASRVEIPPPQPRYITALTAVPYSDLFVTGSWSGEIKVWQLASDLRTFKCVQTVTGIKGFINRIAITEQATGANGKQSTESKSKQANLSIVAAVSKELKFGRWKTNKKGKNGIVLLNVNVVQSKL</sequence>
<organism evidence="1 2">
    <name type="scientific">Geotrichum galactomycetum</name>
    <dbReference type="NCBI Taxonomy" id="27317"/>
    <lineage>
        <taxon>Eukaryota</taxon>
        <taxon>Fungi</taxon>
        <taxon>Dikarya</taxon>
        <taxon>Ascomycota</taxon>
        <taxon>Saccharomycotina</taxon>
        <taxon>Dipodascomycetes</taxon>
        <taxon>Dipodascales</taxon>
        <taxon>Dipodascaceae</taxon>
        <taxon>Geotrichum</taxon>
    </lineage>
</organism>